<feature type="transmembrane region" description="Helical" evidence="9">
    <location>
        <begin position="102"/>
        <end position="123"/>
    </location>
</feature>
<dbReference type="InterPro" id="IPR026030">
    <property type="entry name" value="Pur-cyt_permease_Fcy2/21/22"/>
</dbReference>
<evidence type="ECO:0000256" key="1">
    <source>
        <dbReference type="ARBA" id="ARBA00004141"/>
    </source>
</evidence>
<protein>
    <recommendedName>
        <fullName evidence="12">Cytosine-purine permease</fullName>
    </recommendedName>
</protein>
<feature type="transmembrane region" description="Helical" evidence="9">
    <location>
        <begin position="504"/>
        <end position="527"/>
    </location>
</feature>
<evidence type="ECO:0000256" key="6">
    <source>
        <dbReference type="ARBA" id="ARBA00023136"/>
    </source>
</evidence>
<accession>A0A316U927</accession>
<dbReference type="Proteomes" id="UP000245942">
    <property type="component" value="Unassembled WGS sequence"/>
</dbReference>
<dbReference type="Pfam" id="PF02133">
    <property type="entry name" value="Transp_cyt_pur"/>
    <property type="match status" value="1"/>
</dbReference>
<feature type="transmembrane region" description="Helical" evidence="9">
    <location>
        <begin position="432"/>
        <end position="453"/>
    </location>
</feature>
<gene>
    <name evidence="10" type="ORF">BCV69DRAFT_247223</name>
</gene>
<dbReference type="PANTHER" id="PTHR31806">
    <property type="entry name" value="PURINE-CYTOSINE PERMEASE FCY2-RELATED"/>
    <property type="match status" value="1"/>
</dbReference>
<evidence type="ECO:0000256" key="2">
    <source>
        <dbReference type="ARBA" id="ARBA00008974"/>
    </source>
</evidence>
<dbReference type="STRING" id="1684307.A0A316U927"/>
<proteinExistence type="inferred from homology"/>
<keyword evidence="11" id="KW-1185">Reference proteome</keyword>
<feature type="transmembrane region" description="Helical" evidence="9">
    <location>
        <begin position="307"/>
        <end position="333"/>
    </location>
</feature>
<dbReference type="GeneID" id="37011975"/>
<dbReference type="Gene3D" id="1.10.4160.10">
    <property type="entry name" value="Hydantoin permease"/>
    <property type="match status" value="1"/>
</dbReference>
<evidence type="ECO:0000256" key="5">
    <source>
        <dbReference type="ARBA" id="ARBA00022989"/>
    </source>
</evidence>
<dbReference type="GO" id="GO:0022857">
    <property type="term" value="F:transmembrane transporter activity"/>
    <property type="evidence" value="ECO:0007669"/>
    <property type="project" value="InterPro"/>
</dbReference>
<organism evidence="10 11">
    <name type="scientific">Pseudomicrostroma glucosiphilum</name>
    <dbReference type="NCBI Taxonomy" id="1684307"/>
    <lineage>
        <taxon>Eukaryota</taxon>
        <taxon>Fungi</taxon>
        <taxon>Dikarya</taxon>
        <taxon>Basidiomycota</taxon>
        <taxon>Ustilaginomycotina</taxon>
        <taxon>Exobasidiomycetes</taxon>
        <taxon>Microstromatales</taxon>
        <taxon>Microstromatales incertae sedis</taxon>
        <taxon>Pseudomicrostroma</taxon>
    </lineage>
</organism>
<dbReference type="RefSeq" id="XP_025348832.1">
    <property type="nucleotide sequence ID" value="XM_025490241.1"/>
</dbReference>
<feature type="transmembrane region" description="Helical" evidence="9">
    <location>
        <begin position="400"/>
        <end position="420"/>
    </location>
</feature>
<dbReference type="AlphaFoldDB" id="A0A316U927"/>
<keyword evidence="3 7" id="KW-0813">Transport</keyword>
<dbReference type="GO" id="GO:0005886">
    <property type="term" value="C:plasma membrane"/>
    <property type="evidence" value="ECO:0007669"/>
    <property type="project" value="TreeGrafter"/>
</dbReference>
<evidence type="ECO:0000313" key="10">
    <source>
        <dbReference type="EMBL" id="PWN21672.1"/>
    </source>
</evidence>
<evidence type="ECO:0000256" key="8">
    <source>
        <dbReference type="SAM" id="MobiDB-lite"/>
    </source>
</evidence>
<evidence type="ECO:0000313" key="11">
    <source>
        <dbReference type="Proteomes" id="UP000245942"/>
    </source>
</evidence>
<feature type="transmembrane region" description="Helical" evidence="9">
    <location>
        <begin position="367"/>
        <end position="388"/>
    </location>
</feature>
<feature type="transmembrane region" description="Helical" evidence="9">
    <location>
        <begin position="474"/>
        <end position="492"/>
    </location>
</feature>
<feature type="region of interest" description="Disordered" evidence="8">
    <location>
        <begin position="29"/>
        <end position="49"/>
    </location>
</feature>
<dbReference type="InterPro" id="IPR001248">
    <property type="entry name" value="Pur-cyt_permease"/>
</dbReference>
<feature type="compositionally biased region" description="Polar residues" evidence="8">
    <location>
        <begin position="30"/>
        <end position="41"/>
    </location>
</feature>
<dbReference type="PIRSF" id="PIRSF002744">
    <property type="entry name" value="Pur-cyt_permease"/>
    <property type="match status" value="1"/>
</dbReference>
<feature type="transmembrane region" description="Helical" evidence="9">
    <location>
        <begin position="209"/>
        <end position="230"/>
    </location>
</feature>
<name>A0A316U927_9BASI</name>
<dbReference type="PANTHER" id="PTHR31806:SF5">
    <property type="entry name" value="PURINE-CYTOSINE PERMEASE FCY21"/>
    <property type="match status" value="1"/>
</dbReference>
<comment type="similarity">
    <text evidence="2 7">Belongs to the purine-cytosine permease (2.A.39) family.</text>
</comment>
<feature type="transmembrane region" description="Helical" evidence="9">
    <location>
        <begin position="129"/>
        <end position="149"/>
    </location>
</feature>
<evidence type="ECO:0000256" key="4">
    <source>
        <dbReference type="ARBA" id="ARBA00022692"/>
    </source>
</evidence>
<keyword evidence="5 9" id="KW-1133">Transmembrane helix</keyword>
<sequence length="537" mass="57836">MAAYEPQAARPLTDVESGLATNHSDEKRASFSSQHISTSPHGSEAATYGNTNHDAVLDQGLARSSFWGKITTSLARYNVESVSVAPVPVALRKNKQWWSVPLLWFSANFNILSFSTGTLVVYFDIGPAAAYTTIILTCFFSSLFPAYFVTFGPPLGLRQMIHTRYSWGWFAPLIAILNAATLCGYTILNCIVGGLTISAVSPNGGLTPTVGIVIVAVVSLLVCFCGIRLLHLTERYMWVPVLICFCILIGLAGTGSDGLHFDVAAAPATTSHGVLSMVAIIIGFLVPWSGIACDVTTYLDPETTPTLSLFITSFFGYFLGSCPLFLAGAAFALSSYDIPAWSDALYISNGALFNLIMSSKTGGFGKFVTVLLGLSVYGNAAASIYSFGLSMQAILPPFRLVPRFVFTIIVAAIIIPLSIVGADTFYETLTDFLAVLGYWAALYVAVVLADHVVIRRCDWSTYNVEHWDSWRSGLPLGLAAITSACISLAILIPSVDQTFFTGPLAAHVGDLAFELSFVVCFVLYIPLRMLEKKVVGR</sequence>
<evidence type="ECO:0000256" key="7">
    <source>
        <dbReference type="PIRNR" id="PIRNR002744"/>
    </source>
</evidence>
<keyword evidence="6 7" id="KW-0472">Membrane</keyword>
<keyword evidence="4 9" id="KW-0812">Transmembrane</keyword>
<feature type="transmembrane region" description="Helical" evidence="9">
    <location>
        <begin position="237"/>
        <end position="254"/>
    </location>
</feature>
<feature type="transmembrane region" description="Helical" evidence="9">
    <location>
        <begin position="274"/>
        <end position="295"/>
    </location>
</feature>
<feature type="transmembrane region" description="Helical" evidence="9">
    <location>
        <begin position="170"/>
        <end position="197"/>
    </location>
</feature>
<comment type="subcellular location">
    <subcellularLocation>
        <location evidence="1">Membrane</location>
        <topology evidence="1">Multi-pass membrane protein</topology>
    </subcellularLocation>
</comment>
<evidence type="ECO:0000256" key="3">
    <source>
        <dbReference type="ARBA" id="ARBA00022448"/>
    </source>
</evidence>
<reference evidence="10 11" key="1">
    <citation type="journal article" date="2018" name="Mol. Biol. Evol.">
        <title>Broad Genomic Sampling Reveals a Smut Pathogenic Ancestry of the Fungal Clade Ustilaginomycotina.</title>
        <authorList>
            <person name="Kijpornyongpan T."/>
            <person name="Mondo S.J."/>
            <person name="Barry K."/>
            <person name="Sandor L."/>
            <person name="Lee J."/>
            <person name="Lipzen A."/>
            <person name="Pangilinan J."/>
            <person name="LaButti K."/>
            <person name="Hainaut M."/>
            <person name="Henrissat B."/>
            <person name="Grigoriev I.V."/>
            <person name="Spatafora J.W."/>
            <person name="Aime M.C."/>
        </authorList>
    </citation>
    <scope>NUCLEOTIDE SEQUENCE [LARGE SCALE GENOMIC DNA]</scope>
    <source>
        <strain evidence="10 11">MCA 4718</strain>
    </source>
</reference>
<dbReference type="EMBL" id="KZ819324">
    <property type="protein sequence ID" value="PWN21672.1"/>
    <property type="molecule type" value="Genomic_DNA"/>
</dbReference>
<evidence type="ECO:0000256" key="9">
    <source>
        <dbReference type="SAM" id="Phobius"/>
    </source>
</evidence>
<evidence type="ECO:0008006" key="12">
    <source>
        <dbReference type="Google" id="ProtNLM"/>
    </source>
</evidence>
<dbReference type="OrthoDB" id="2116389at2759"/>